<evidence type="ECO:0000256" key="1">
    <source>
        <dbReference type="ARBA" id="ARBA00022737"/>
    </source>
</evidence>
<evidence type="ECO:0000313" key="3">
    <source>
        <dbReference type="EMBL" id="VDK74134.1"/>
    </source>
</evidence>
<protein>
    <submittedName>
        <fullName evidence="3">Uncharacterized protein</fullName>
    </submittedName>
</protein>
<reference evidence="3 4" key="1">
    <citation type="submission" date="2018-11" db="EMBL/GenBank/DDBJ databases">
        <authorList>
            <consortium name="Pathogen Informatics"/>
        </authorList>
    </citation>
    <scope>NUCLEOTIDE SEQUENCE [LARGE SCALE GENOMIC DNA]</scope>
</reference>
<dbReference type="Pfam" id="PF00435">
    <property type="entry name" value="Spectrin"/>
    <property type="match status" value="1"/>
</dbReference>
<keyword evidence="2" id="KW-0175">Coiled coil</keyword>
<dbReference type="SUPFAM" id="SSF46966">
    <property type="entry name" value="Spectrin repeat"/>
    <property type="match status" value="3"/>
</dbReference>
<dbReference type="PANTHER" id="PTHR11915">
    <property type="entry name" value="SPECTRIN/FILAMIN RELATED CYTOSKELETAL PROTEIN"/>
    <property type="match status" value="1"/>
</dbReference>
<feature type="coiled-coil region" evidence="2">
    <location>
        <begin position="249"/>
        <end position="318"/>
    </location>
</feature>
<name>A0A3P6U7D3_DIBLA</name>
<keyword evidence="1" id="KW-0677">Repeat</keyword>
<dbReference type="CDD" id="cd00176">
    <property type="entry name" value="SPEC"/>
    <property type="match status" value="1"/>
</dbReference>
<dbReference type="EMBL" id="UYRU01042279">
    <property type="protein sequence ID" value="VDK74134.1"/>
    <property type="molecule type" value="Genomic_DNA"/>
</dbReference>
<dbReference type="InterPro" id="IPR002017">
    <property type="entry name" value="Spectrin_repeat"/>
</dbReference>
<sequence>MLCEKSVMDAYDRLEDLANERSDCLQDTLAWHEFDHKCNILRQWMQKKRTLDEITATYPLLAEVEELADILTGKVPCKKRKIYQRNDGPLYYKNLAEITLKEIRHNWKKLDKLKRAEEMKRASGDSGLGFTIPKTVVSIGSTSLFDKKADTLELLLGDRIGQLQLMDSYGKDPPTNEAIQRQVKGIKMEVPTLEERMRELQVLADSITKNNPKQAGPVQSRMNQIDQLWKELKNLLKERGDKAAETADTLELQERLQDLSRKLDDADEQIQHMKESDQRRIAPKDANALECLLPSDSLQDAARKADDLDEALNLYDREAEALCMRANDLPPECKSKNDMCQAAEGLTMRNEGLKRDLANRKRSINDALAAQALKDNLNKIEARIKEDSVRLDMTEPLLSADDVDREKRRVAAIKLDLERNKAAIDAVEEKIKAPDMSKKYADPLAANCERLRGKADRALKRAAKRDEGLEDGLNRVRFHDEVGDLDDWLGEKQATVQNIRDFVEKCPDDAMPLPQIRQRMAQLQAVNAEVNANEPKDINDTQSKLDRAVAVADLHTMPLLAPVVVQPVRAEVAYAAAPGYGDEPSAGAGIPRNLAEALAALKKAQVCHAKQPIHLFLYAPIRVR</sequence>
<evidence type="ECO:0000256" key="2">
    <source>
        <dbReference type="SAM" id="Coils"/>
    </source>
</evidence>
<accession>A0A3P6U7D3</accession>
<dbReference type="InterPro" id="IPR018159">
    <property type="entry name" value="Spectrin/alpha-actinin"/>
</dbReference>
<dbReference type="Proteomes" id="UP000281553">
    <property type="component" value="Unassembled WGS sequence"/>
</dbReference>
<dbReference type="Gene3D" id="1.20.58.60">
    <property type="match status" value="4"/>
</dbReference>
<organism evidence="3 4">
    <name type="scientific">Dibothriocephalus latus</name>
    <name type="common">Fish tapeworm</name>
    <name type="synonym">Diphyllobothrium latum</name>
    <dbReference type="NCBI Taxonomy" id="60516"/>
    <lineage>
        <taxon>Eukaryota</taxon>
        <taxon>Metazoa</taxon>
        <taxon>Spiralia</taxon>
        <taxon>Lophotrochozoa</taxon>
        <taxon>Platyhelminthes</taxon>
        <taxon>Cestoda</taxon>
        <taxon>Eucestoda</taxon>
        <taxon>Diphyllobothriidea</taxon>
        <taxon>Diphyllobothriidae</taxon>
        <taxon>Dibothriocephalus</taxon>
    </lineage>
</organism>
<feature type="coiled-coil region" evidence="2">
    <location>
        <begin position="370"/>
        <end position="430"/>
    </location>
</feature>
<dbReference type="SMART" id="SM00150">
    <property type="entry name" value="SPEC"/>
    <property type="match status" value="2"/>
</dbReference>
<proteinExistence type="predicted"/>
<gene>
    <name evidence="3" type="ORF">DILT_LOCUS2558</name>
</gene>
<keyword evidence="4" id="KW-1185">Reference proteome</keyword>
<dbReference type="AlphaFoldDB" id="A0A3P6U7D3"/>
<evidence type="ECO:0000313" key="4">
    <source>
        <dbReference type="Proteomes" id="UP000281553"/>
    </source>
</evidence>